<dbReference type="PRINTS" id="PR00364">
    <property type="entry name" value="DISEASERSIST"/>
</dbReference>
<evidence type="ECO:0000259" key="2">
    <source>
        <dbReference type="PROSITE" id="PS50943"/>
    </source>
</evidence>
<organism evidence="3 4">
    <name type="scientific">Nocardioides alpinus</name>
    <dbReference type="NCBI Taxonomy" id="748909"/>
    <lineage>
        <taxon>Bacteria</taxon>
        <taxon>Bacillati</taxon>
        <taxon>Actinomycetota</taxon>
        <taxon>Actinomycetes</taxon>
        <taxon>Propionibacteriales</taxon>
        <taxon>Nocardioidaceae</taxon>
        <taxon>Nocardioides</taxon>
    </lineage>
</organism>
<dbReference type="SUPFAM" id="SSF48452">
    <property type="entry name" value="TPR-like"/>
    <property type="match status" value="1"/>
</dbReference>
<evidence type="ECO:0000313" key="3">
    <source>
        <dbReference type="EMBL" id="PKH43582.1"/>
    </source>
</evidence>
<evidence type="ECO:0000256" key="1">
    <source>
        <dbReference type="SAM" id="MobiDB-lite"/>
    </source>
</evidence>
<dbReference type="InterPro" id="IPR027417">
    <property type="entry name" value="P-loop_NTPase"/>
</dbReference>
<accession>A0ABX4R1N1</accession>
<dbReference type="PANTHER" id="PTHR47691">
    <property type="entry name" value="REGULATOR-RELATED"/>
    <property type="match status" value="1"/>
</dbReference>
<dbReference type="SUPFAM" id="SSF52540">
    <property type="entry name" value="P-loop containing nucleoside triphosphate hydrolases"/>
    <property type="match status" value="1"/>
</dbReference>
<feature type="region of interest" description="Disordered" evidence="1">
    <location>
        <begin position="766"/>
        <end position="788"/>
    </location>
</feature>
<dbReference type="InterPro" id="IPR003593">
    <property type="entry name" value="AAA+_ATPase"/>
</dbReference>
<keyword evidence="4" id="KW-1185">Reference proteome</keyword>
<dbReference type="Gene3D" id="3.40.50.300">
    <property type="entry name" value="P-loop containing nucleotide triphosphate hydrolases"/>
    <property type="match status" value="1"/>
</dbReference>
<dbReference type="Pfam" id="PF13401">
    <property type="entry name" value="AAA_22"/>
    <property type="match status" value="1"/>
</dbReference>
<dbReference type="EMBL" id="PJBV01000011">
    <property type="protein sequence ID" value="PKH43582.1"/>
    <property type="molecule type" value="Genomic_DNA"/>
</dbReference>
<gene>
    <name evidence="3" type="ORF">CXG46_03770</name>
</gene>
<feature type="domain" description="HTH cro/C1-type" evidence="2">
    <location>
        <begin position="32"/>
        <end position="86"/>
    </location>
</feature>
<dbReference type="SUPFAM" id="SSF47413">
    <property type="entry name" value="lambda repressor-like DNA-binding domains"/>
    <property type="match status" value="1"/>
</dbReference>
<dbReference type="Gene3D" id="1.10.260.40">
    <property type="entry name" value="lambda repressor-like DNA-binding domains"/>
    <property type="match status" value="1"/>
</dbReference>
<comment type="caution">
    <text evidence="3">The sequence shown here is derived from an EMBL/GenBank/DDBJ whole genome shotgun (WGS) entry which is preliminary data.</text>
</comment>
<dbReference type="SMART" id="SM00530">
    <property type="entry name" value="HTH_XRE"/>
    <property type="match status" value="1"/>
</dbReference>
<dbReference type="Proteomes" id="UP000233565">
    <property type="component" value="Unassembled WGS sequence"/>
</dbReference>
<sequence>MCRRDPPITTLRSRVAGGVVGTDRAGTLGQVLRGLREACGLSQEELAARAGLSPHAISALERGTRTRPYPHTLRSLAVALELTDEQRTTLLDAVPARTPRATPGPSGARPRDLPVPASPLVGRGDDISRVGDLLRTRRLVTLSGPGGVGKTRLALAVATAVRDRYADGVTLVELAPLLEPGQVLPAVADALDAGREPGRTVADDIVERLRGQQLLLVLDNVEHLLDAAPDVAALVEAVPDLTVLATSRAPLRVRGETEYGVDPLEVEDRRDGSPSPAATLLLDRAQRVSPGWGADPSDAAAVAATCERLAGLPLALELAAARARLLAPAALLDRLGTALQSGPRDLPPRQRTMRATLDWSNGLLDAPGRQLLRLLGVFAGGTTLADLEAVAHHAGAAYDVATTLEALIEHSLVVVEPAGRIRMLEPVAQYARDLLDEAGEWDTAARAHAAHYLSVARATSSSYRNGGQVAALTRIDLEHANLTVAAERSLAAGDVETPAAMAWELWLYWWLRGHHDHGRRFAESVLQRATGLPAEVHARAALAAATMAFAMDDVDAAARRWRLAREHAGDVPEVLSNAVAGEGLAALVAGDLSAARALFVEAVGHAEAGGPEVEWTWALAHIWLGTVALLEGDADEAVRLVEAGLGSARRREDRLTSYIALYNLFQVELGRGDHEAARRHLDEGTRLSLETGDQANLAYLLDAGAVVSAASGQHARVPLLLGAAQAIRETLGSRGYGYYRPDPAAIAAAAAEARTHLGDDRYDDALDTGRGLSPEMAASMLRGGTSRS</sequence>
<feature type="region of interest" description="Disordered" evidence="1">
    <location>
        <begin position="94"/>
        <end position="121"/>
    </location>
</feature>
<evidence type="ECO:0000313" key="4">
    <source>
        <dbReference type="Proteomes" id="UP000233565"/>
    </source>
</evidence>
<dbReference type="InterPro" id="IPR001387">
    <property type="entry name" value="Cro/C1-type_HTH"/>
</dbReference>
<dbReference type="CDD" id="cd00093">
    <property type="entry name" value="HTH_XRE"/>
    <property type="match status" value="1"/>
</dbReference>
<dbReference type="InterPro" id="IPR011990">
    <property type="entry name" value="TPR-like_helical_dom_sf"/>
</dbReference>
<dbReference type="Gene3D" id="1.25.40.10">
    <property type="entry name" value="Tetratricopeptide repeat domain"/>
    <property type="match status" value="1"/>
</dbReference>
<dbReference type="Pfam" id="PF13560">
    <property type="entry name" value="HTH_31"/>
    <property type="match status" value="1"/>
</dbReference>
<dbReference type="SMART" id="SM00382">
    <property type="entry name" value="AAA"/>
    <property type="match status" value="1"/>
</dbReference>
<protein>
    <submittedName>
        <fullName evidence="3">XRE family transcriptional regulator</fullName>
    </submittedName>
</protein>
<reference evidence="3 4" key="1">
    <citation type="submission" date="2017-12" db="EMBL/GenBank/DDBJ databases">
        <title>Pharmacopeia of the Arctic Ocean.</title>
        <authorList>
            <person name="Collins E."/>
            <person name="Ducluzeau A.-L."/>
        </authorList>
    </citation>
    <scope>NUCLEOTIDE SEQUENCE [LARGE SCALE GENOMIC DNA]</scope>
    <source>
        <strain evidence="3 4">DSM 23325</strain>
    </source>
</reference>
<dbReference type="PANTHER" id="PTHR47691:SF3">
    <property type="entry name" value="HTH-TYPE TRANSCRIPTIONAL REGULATOR RV0890C-RELATED"/>
    <property type="match status" value="1"/>
</dbReference>
<proteinExistence type="predicted"/>
<name>A0ABX4R1N1_9ACTN</name>
<dbReference type="InterPro" id="IPR010982">
    <property type="entry name" value="Lambda_DNA-bd_dom_sf"/>
</dbReference>
<dbReference type="InterPro" id="IPR049945">
    <property type="entry name" value="AAA_22"/>
</dbReference>
<dbReference type="PROSITE" id="PS50943">
    <property type="entry name" value="HTH_CROC1"/>
    <property type="match status" value="1"/>
</dbReference>